<dbReference type="Proteomes" id="UP000467841">
    <property type="component" value="Unassembled WGS sequence"/>
</dbReference>
<gene>
    <name evidence="1" type="ORF">MERR_LOCUS21766</name>
</gene>
<evidence type="ECO:0000313" key="1">
    <source>
        <dbReference type="EMBL" id="CAA7034531.1"/>
    </source>
</evidence>
<reference evidence="1" key="1">
    <citation type="submission" date="2020-01" db="EMBL/GenBank/DDBJ databases">
        <authorList>
            <person name="Mishra B."/>
        </authorList>
    </citation>
    <scope>NUCLEOTIDE SEQUENCE [LARGE SCALE GENOMIC DNA]</scope>
</reference>
<evidence type="ECO:0000313" key="2">
    <source>
        <dbReference type="Proteomes" id="UP000467841"/>
    </source>
</evidence>
<comment type="caution">
    <text evidence="1">The sequence shown here is derived from an EMBL/GenBank/DDBJ whole genome shotgun (WGS) entry which is preliminary data.</text>
</comment>
<sequence length="278" mass="30415">MEELEEYFYEFLPGPLPEKAPPIEDESPPPLLATSVLLFVKQLFSSSSGHPQSPDESSSAVSLSPVNMLSGFHGSQFCDVGSSSALSSLDLDVVTHPILRILQIWALVPLPCILRGLAVGFLVSLCWRRQLLVRVIPGSCISLRPLRYHYHLTGSVDYEFDSLSLPRRPSSPVPPGSMLLKVVVLEAEARMFDITFGTSRSALVYADFMALLILEALSPLPCGGYKQDCIAKVEVFIACPCLDAPLSLRFSPISSSLSAAQIFPVSNSFWIPILLLFM</sequence>
<accession>A0A6D2JBY2</accession>
<dbReference type="AlphaFoldDB" id="A0A6D2JBY2"/>
<keyword evidence="2" id="KW-1185">Reference proteome</keyword>
<dbReference type="EMBL" id="CACVBM020001149">
    <property type="protein sequence ID" value="CAA7034531.1"/>
    <property type="molecule type" value="Genomic_DNA"/>
</dbReference>
<name>A0A6D2JBY2_9BRAS</name>
<proteinExistence type="predicted"/>
<organism evidence="1 2">
    <name type="scientific">Microthlaspi erraticum</name>
    <dbReference type="NCBI Taxonomy" id="1685480"/>
    <lineage>
        <taxon>Eukaryota</taxon>
        <taxon>Viridiplantae</taxon>
        <taxon>Streptophyta</taxon>
        <taxon>Embryophyta</taxon>
        <taxon>Tracheophyta</taxon>
        <taxon>Spermatophyta</taxon>
        <taxon>Magnoliopsida</taxon>
        <taxon>eudicotyledons</taxon>
        <taxon>Gunneridae</taxon>
        <taxon>Pentapetalae</taxon>
        <taxon>rosids</taxon>
        <taxon>malvids</taxon>
        <taxon>Brassicales</taxon>
        <taxon>Brassicaceae</taxon>
        <taxon>Coluteocarpeae</taxon>
        <taxon>Microthlaspi</taxon>
    </lineage>
</organism>
<protein>
    <submittedName>
        <fullName evidence="1">Uncharacterized protein</fullName>
    </submittedName>
</protein>